<organism evidence="1 2">
    <name type="scientific">Pseudo-nitzschia multistriata</name>
    <dbReference type="NCBI Taxonomy" id="183589"/>
    <lineage>
        <taxon>Eukaryota</taxon>
        <taxon>Sar</taxon>
        <taxon>Stramenopiles</taxon>
        <taxon>Ochrophyta</taxon>
        <taxon>Bacillariophyta</taxon>
        <taxon>Bacillariophyceae</taxon>
        <taxon>Bacillariophycidae</taxon>
        <taxon>Bacillariales</taxon>
        <taxon>Bacillariaceae</taxon>
        <taxon>Pseudo-nitzschia</taxon>
    </lineage>
</organism>
<dbReference type="Proteomes" id="UP000291116">
    <property type="component" value="Unassembled WGS sequence"/>
</dbReference>
<gene>
    <name evidence="1" type="ORF">PSNMU_V1.4_AUG-EV-PASAV3_0000960</name>
</gene>
<reference evidence="1 2" key="1">
    <citation type="submission" date="2019-01" db="EMBL/GenBank/DDBJ databases">
        <authorList>
            <person name="Ferrante I. M."/>
        </authorList>
    </citation>
    <scope>NUCLEOTIDE SEQUENCE [LARGE SCALE GENOMIC DNA]</scope>
    <source>
        <strain evidence="1 2">B856</strain>
    </source>
</reference>
<accession>A0A448YUT9</accession>
<name>A0A448YUT9_9STRA</name>
<evidence type="ECO:0000313" key="2">
    <source>
        <dbReference type="Proteomes" id="UP000291116"/>
    </source>
</evidence>
<dbReference type="EMBL" id="CAACVS010000002">
    <property type="protein sequence ID" value="VEU33552.1"/>
    <property type="molecule type" value="Genomic_DNA"/>
</dbReference>
<protein>
    <submittedName>
        <fullName evidence="1">Uncharacterized protein</fullName>
    </submittedName>
</protein>
<proteinExistence type="predicted"/>
<dbReference type="OrthoDB" id="45067at2759"/>
<keyword evidence="2" id="KW-1185">Reference proteome</keyword>
<evidence type="ECO:0000313" key="1">
    <source>
        <dbReference type="EMBL" id="VEU33552.1"/>
    </source>
</evidence>
<dbReference type="AlphaFoldDB" id="A0A448YUT9"/>
<sequence>MSTQLSGMFMEDVEVSSVEDLGSLTSQLEEALKKSGGAEEEVFEMTDEEIKRLEEEADDGCYYKTDFMSSENKCEAKDFTYRT</sequence>